<dbReference type="RefSeq" id="WP_072476627.1">
    <property type="nucleotide sequence ID" value="NZ_FPJG01000006.1"/>
</dbReference>
<dbReference type="SUPFAM" id="SSF52091">
    <property type="entry name" value="SpoIIaa-like"/>
    <property type="match status" value="1"/>
</dbReference>
<dbReference type="Proteomes" id="UP000182740">
    <property type="component" value="Unassembled WGS sequence"/>
</dbReference>
<proteinExistence type="predicted"/>
<organism evidence="2 3">
    <name type="scientific">Amycolatopsis australiensis</name>
    <dbReference type="NCBI Taxonomy" id="546364"/>
    <lineage>
        <taxon>Bacteria</taxon>
        <taxon>Bacillati</taxon>
        <taxon>Actinomycetota</taxon>
        <taxon>Actinomycetes</taxon>
        <taxon>Pseudonocardiales</taxon>
        <taxon>Pseudonocardiaceae</taxon>
        <taxon>Amycolatopsis</taxon>
    </lineage>
</organism>
<dbReference type="STRING" id="546364.SAMN04489730_2729"/>
<evidence type="ECO:0000313" key="2">
    <source>
        <dbReference type="EMBL" id="SFW67468.1"/>
    </source>
</evidence>
<dbReference type="Pfam" id="PF01740">
    <property type="entry name" value="STAS"/>
    <property type="match status" value="1"/>
</dbReference>
<dbReference type="InterPro" id="IPR002645">
    <property type="entry name" value="STAS_dom"/>
</dbReference>
<dbReference type="InterPro" id="IPR036513">
    <property type="entry name" value="STAS_dom_sf"/>
</dbReference>
<feature type="domain" description="STAS" evidence="1">
    <location>
        <begin position="18"/>
        <end position="127"/>
    </location>
</feature>
<dbReference type="Gene3D" id="3.30.750.24">
    <property type="entry name" value="STAS domain"/>
    <property type="match status" value="1"/>
</dbReference>
<evidence type="ECO:0000259" key="1">
    <source>
        <dbReference type="PROSITE" id="PS50801"/>
    </source>
</evidence>
<name>A0A1K1R6D2_9PSEU</name>
<gene>
    <name evidence="2" type="ORF">SAMN04489730_2729</name>
</gene>
<accession>A0A1K1R6D2</accession>
<dbReference type="AlphaFoldDB" id="A0A1K1R6D2"/>
<dbReference type="CDD" id="cd07043">
    <property type="entry name" value="STAS_anti-anti-sigma_factors"/>
    <property type="match status" value="1"/>
</dbReference>
<keyword evidence="3" id="KW-1185">Reference proteome</keyword>
<dbReference type="EMBL" id="FPJG01000006">
    <property type="protein sequence ID" value="SFW67468.1"/>
    <property type="molecule type" value="Genomic_DNA"/>
</dbReference>
<dbReference type="PROSITE" id="PS50801">
    <property type="entry name" value="STAS"/>
    <property type="match status" value="1"/>
</dbReference>
<reference evidence="3" key="1">
    <citation type="submission" date="2016-11" db="EMBL/GenBank/DDBJ databases">
        <authorList>
            <person name="Varghese N."/>
            <person name="Submissions S."/>
        </authorList>
    </citation>
    <scope>NUCLEOTIDE SEQUENCE [LARGE SCALE GENOMIC DNA]</scope>
    <source>
        <strain evidence="3">DSM 44671</strain>
    </source>
</reference>
<sequence>MSSMSLPRPRDPRRRPAASFAVARTAGASVVTVAGELDLTVTDRFAALLADELDRRPPVLVCDTSAVEFCAARVVTILLDAVADATAVGVPLAVAGRRRALLRPITALGLGDRLPVHRTVGEALAWLARSPAGSKRE</sequence>
<dbReference type="OrthoDB" id="3629247at2"/>
<protein>
    <submittedName>
        <fullName evidence="2">Anti-anti-sigma factor</fullName>
    </submittedName>
</protein>
<evidence type="ECO:0000313" key="3">
    <source>
        <dbReference type="Proteomes" id="UP000182740"/>
    </source>
</evidence>